<accession>A0A4R9LJ81</accession>
<dbReference type="InterPro" id="IPR003423">
    <property type="entry name" value="OMP_efflux"/>
</dbReference>
<reference evidence="3" key="1">
    <citation type="journal article" date="2019" name="PLoS Negl. Trop. Dis.">
        <title>Revisiting the worldwide diversity of Leptospira species in the environment.</title>
        <authorList>
            <person name="Vincent A.T."/>
            <person name="Schiettekatte O."/>
            <person name="Bourhy P."/>
            <person name="Veyrier F.J."/>
            <person name="Picardeau M."/>
        </authorList>
    </citation>
    <scope>NUCLEOTIDE SEQUENCE [LARGE SCALE GENOMIC DNA]</scope>
    <source>
        <strain evidence="3">201400974</strain>
    </source>
</reference>
<dbReference type="EMBL" id="RQHV01000062">
    <property type="protein sequence ID" value="TGN06883.1"/>
    <property type="molecule type" value="Genomic_DNA"/>
</dbReference>
<evidence type="ECO:0000313" key="4">
    <source>
        <dbReference type="Proteomes" id="UP000298264"/>
    </source>
</evidence>
<gene>
    <name evidence="3" type="ORF">EHS11_17230</name>
</gene>
<dbReference type="SUPFAM" id="SSF56954">
    <property type="entry name" value="Outer membrane efflux proteins (OEP)"/>
    <property type="match status" value="1"/>
</dbReference>
<protein>
    <submittedName>
        <fullName evidence="3">TolC family protein</fullName>
    </submittedName>
</protein>
<proteinExistence type="inferred from homology"/>
<evidence type="ECO:0000313" key="3">
    <source>
        <dbReference type="EMBL" id="TGN06883.1"/>
    </source>
</evidence>
<comment type="similarity">
    <text evidence="1">Belongs to the outer membrane factor (OMF) (TC 1.B.17) family.</text>
</comment>
<feature type="region of interest" description="Disordered" evidence="2">
    <location>
        <begin position="26"/>
        <end position="48"/>
    </location>
</feature>
<sequence length="475" mass="54657">MKFKFFFFLMVLVPFGFLSPEGENQERSPSSILDRQISDDDPNSLGSELYPKDQRKDVALDLLDAETLLWKNNLLLIAAKFQIDAKKAGVLQAGLYANPNIFVDQSIFAEPTQRYFDTSRSGQTTVQIQQVFLLGGKIDKRVRVAELNAKISEQEFYDLARALLTKLRRTFYTIYFYRKAVVFYDQSIASIEKTVSSSELAYKRRAILQAELLRLKALLFFLKKEREELGIKVYEKEADLKVLLNEDKYREAKVAFYPTVDESTLNNIIPNASQLEDLVSKARENRPDLKVALQTLKYEEANLELQHANAIPDLSIGPVYNRGGTAFQNYWGVTAQLNVPVFDRNQGNIQAAEKAILVRKQELRNRILEVENEVAIAFQGARIKDALYRRFIDTYIKDYANLSLDMIMSYEKKYITILEFADFFETYRSSVVEMLKLQTDRMEAIESVNYSVGLGVFIPKPQNYKPNSNKQGQEE</sequence>
<name>A0A4R9LJ81_9LEPT</name>
<dbReference type="Gene3D" id="1.20.1600.10">
    <property type="entry name" value="Outer membrane efflux proteins (OEP)"/>
    <property type="match status" value="1"/>
</dbReference>
<dbReference type="OrthoDB" id="9791261at2"/>
<dbReference type="InterPro" id="IPR010131">
    <property type="entry name" value="MdtP/NodT-like"/>
</dbReference>
<dbReference type="PANTHER" id="PTHR30203">
    <property type="entry name" value="OUTER MEMBRANE CATION EFFLUX PROTEIN"/>
    <property type="match status" value="1"/>
</dbReference>
<dbReference type="Pfam" id="PF02321">
    <property type="entry name" value="OEP"/>
    <property type="match status" value="1"/>
</dbReference>
<organism evidence="3 4">
    <name type="scientific">Leptospira ilyithenensis</name>
    <dbReference type="NCBI Taxonomy" id="2484901"/>
    <lineage>
        <taxon>Bacteria</taxon>
        <taxon>Pseudomonadati</taxon>
        <taxon>Spirochaetota</taxon>
        <taxon>Spirochaetia</taxon>
        <taxon>Leptospirales</taxon>
        <taxon>Leptospiraceae</taxon>
        <taxon>Leptospira</taxon>
    </lineage>
</organism>
<comment type="caution">
    <text evidence="3">The sequence shown here is derived from an EMBL/GenBank/DDBJ whole genome shotgun (WGS) entry which is preliminary data.</text>
</comment>
<dbReference type="PANTHER" id="PTHR30203:SF23">
    <property type="entry name" value="OUTER MEMBRANE EFFLUX PROTEIN"/>
    <property type="match status" value="1"/>
</dbReference>
<dbReference type="GO" id="GO:0015562">
    <property type="term" value="F:efflux transmembrane transporter activity"/>
    <property type="evidence" value="ECO:0007669"/>
    <property type="project" value="InterPro"/>
</dbReference>
<dbReference type="AlphaFoldDB" id="A0A4R9LJ81"/>
<evidence type="ECO:0000256" key="2">
    <source>
        <dbReference type="SAM" id="MobiDB-lite"/>
    </source>
</evidence>
<evidence type="ECO:0000256" key="1">
    <source>
        <dbReference type="ARBA" id="ARBA00007613"/>
    </source>
</evidence>
<dbReference type="Proteomes" id="UP000298264">
    <property type="component" value="Unassembled WGS sequence"/>
</dbReference>
<keyword evidence="4" id="KW-1185">Reference proteome</keyword>